<reference evidence="8 9" key="1">
    <citation type="submission" date="2024-06" db="EMBL/GenBank/DDBJ databases">
        <title>A chromosome level genome sequence of Diviner's sage (Salvia divinorum).</title>
        <authorList>
            <person name="Ford S.A."/>
            <person name="Ro D.-K."/>
            <person name="Ness R.W."/>
            <person name="Phillips M.A."/>
        </authorList>
    </citation>
    <scope>NUCLEOTIDE SEQUENCE [LARGE SCALE GENOMIC DNA]</scope>
    <source>
        <strain evidence="8">SAF-2024a</strain>
        <tissue evidence="8">Leaf</tissue>
    </source>
</reference>
<dbReference type="EMBL" id="JBEAFC010000005">
    <property type="protein sequence ID" value="KAL1557088.1"/>
    <property type="molecule type" value="Genomic_DNA"/>
</dbReference>
<keyword evidence="3" id="KW-0862">Zinc</keyword>
<keyword evidence="9" id="KW-1185">Reference proteome</keyword>
<dbReference type="InterPro" id="IPR002219">
    <property type="entry name" value="PKC_DAG/PE"/>
</dbReference>
<dbReference type="Pfam" id="PF00628">
    <property type="entry name" value="PHD"/>
    <property type="match status" value="2"/>
</dbReference>
<dbReference type="PANTHER" id="PTHR47162:SF9">
    <property type="entry name" value="PHD FINGER PROTEIN EHD3-LIKE"/>
    <property type="match status" value="1"/>
</dbReference>
<dbReference type="PROSITE" id="PS50081">
    <property type="entry name" value="ZF_DAG_PE_2"/>
    <property type="match status" value="1"/>
</dbReference>
<name>A0ABD1HNF9_SALDI</name>
<accession>A0ABD1HNF9</accession>
<feature type="compositionally biased region" description="Basic and acidic residues" evidence="5">
    <location>
        <begin position="145"/>
        <end position="154"/>
    </location>
</feature>
<dbReference type="PROSITE" id="PS50016">
    <property type="entry name" value="ZF_PHD_2"/>
    <property type="match status" value="2"/>
</dbReference>
<protein>
    <submittedName>
        <fullName evidence="8">PHD finger protein EHD3-like isoform X1</fullName>
    </submittedName>
</protein>
<dbReference type="InterPro" id="IPR013083">
    <property type="entry name" value="Znf_RING/FYVE/PHD"/>
</dbReference>
<evidence type="ECO:0000259" key="6">
    <source>
        <dbReference type="PROSITE" id="PS50016"/>
    </source>
</evidence>
<evidence type="ECO:0000259" key="7">
    <source>
        <dbReference type="PROSITE" id="PS50081"/>
    </source>
</evidence>
<dbReference type="InterPro" id="IPR011011">
    <property type="entry name" value="Znf_FYVE_PHD"/>
</dbReference>
<dbReference type="PANTHER" id="PTHR47162">
    <property type="entry name" value="OS02G0192300 PROTEIN"/>
    <property type="match status" value="1"/>
</dbReference>
<dbReference type="SUPFAM" id="SSF57903">
    <property type="entry name" value="FYVE/PHD zinc finger"/>
    <property type="match status" value="3"/>
</dbReference>
<dbReference type="AlphaFoldDB" id="A0ABD1HNF9"/>
<feature type="region of interest" description="Disordered" evidence="5">
    <location>
        <begin position="138"/>
        <end position="158"/>
    </location>
</feature>
<feature type="domain" description="Phorbol-ester/DAG-type" evidence="7">
    <location>
        <begin position="271"/>
        <end position="335"/>
    </location>
</feature>
<feature type="domain" description="PHD-type" evidence="6">
    <location>
        <begin position="444"/>
        <end position="494"/>
    </location>
</feature>
<evidence type="ECO:0000256" key="4">
    <source>
        <dbReference type="PROSITE-ProRule" id="PRU00146"/>
    </source>
</evidence>
<organism evidence="8 9">
    <name type="scientific">Salvia divinorum</name>
    <name type="common">Maria pastora</name>
    <name type="synonym">Diviner's sage</name>
    <dbReference type="NCBI Taxonomy" id="28513"/>
    <lineage>
        <taxon>Eukaryota</taxon>
        <taxon>Viridiplantae</taxon>
        <taxon>Streptophyta</taxon>
        <taxon>Embryophyta</taxon>
        <taxon>Tracheophyta</taxon>
        <taxon>Spermatophyta</taxon>
        <taxon>Magnoliopsida</taxon>
        <taxon>eudicotyledons</taxon>
        <taxon>Gunneridae</taxon>
        <taxon>Pentapetalae</taxon>
        <taxon>asterids</taxon>
        <taxon>lamiids</taxon>
        <taxon>Lamiales</taxon>
        <taxon>Lamiaceae</taxon>
        <taxon>Nepetoideae</taxon>
        <taxon>Mentheae</taxon>
        <taxon>Salviinae</taxon>
        <taxon>Salvia</taxon>
        <taxon>Salvia subgen. Calosphace</taxon>
    </lineage>
</organism>
<sequence>MVDVLKESNDNGSRSYFESLVGSSDVEEVKANGVAVDAAKAGPSGLGGYSLLTYKRRKSIKVMECGKVSDYSAWQLSEKSMKCLVDLDKCSQKGADCSNDCSLKHKRNIVLDQICQSLNSGGLKKWIKSALVFPARSGSGTPAKDSVRSSEDWGKSTSQTGTVLDGLQNATKSSFEQFAQLCSLLLENFEGIKADSFFDLNHINTRMKEKAYEKSPLLFQSDVQEIWAKLQKIGSDITTLAKCLSDKTITSFHEQYPQVSNLDQGMSDGAKHEFLVHTKPELIETCALDEAHTCRRCREKADGRTGLVCDSCEEIYHISCIEPAITEIPSRSWHCANCIAKGIESSHENCIACERLNAFLSPCDGSGGKDGLGNDVTTEELEGSSNELVASEEFQHCTVCRTEVGSDEEYIICGHNFCPHKFYHEKCLTTKQLISHGPCWYCPSCLCRACLTDKDDDKIVLCDGCDHGYHIYCMQPPRSTIPNGKWFCQKCDSGIQRIQRARRTYEHMQNTSKKRALNGKLKCSEALNKSGGVDMLLNAAKTLNYEENMAAWS</sequence>
<evidence type="ECO:0000256" key="1">
    <source>
        <dbReference type="ARBA" id="ARBA00022723"/>
    </source>
</evidence>
<feature type="domain" description="PHD-type" evidence="6">
    <location>
        <begin position="291"/>
        <end position="341"/>
    </location>
</feature>
<proteinExistence type="predicted"/>
<dbReference type="InterPro" id="IPR001965">
    <property type="entry name" value="Znf_PHD"/>
</dbReference>
<dbReference type="InterPro" id="IPR019787">
    <property type="entry name" value="Znf_PHD-finger"/>
</dbReference>
<dbReference type="SMART" id="SM00249">
    <property type="entry name" value="PHD"/>
    <property type="match status" value="3"/>
</dbReference>
<dbReference type="Gene3D" id="3.30.40.10">
    <property type="entry name" value="Zinc/RING finger domain, C3HC4 (zinc finger)"/>
    <property type="match status" value="1"/>
</dbReference>
<dbReference type="GO" id="GO:0008270">
    <property type="term" value="F:zinc ion binding"/>
    <property type="evidence" value="ECO:0007669"/>
    <property type="project" value="UniProtKB-KW"/>
</dbReference>
<gene>
    <name evidence="8" type="ORF">AAHA92_12619</name>
</gene>
<comment type="caution">
    <text evidence="8">The sequence shown here is derived from an EMBL/GenBank/DDBJ whole genome shotgun (WGS) entry which is preliminary data.</text>
</comment>
<keyword evidence="2 4" id="KW-0863">Zinc-finger</keyword>
<keyword evidence="1" id="KW-0479">Metal-binding</keyword>
<dbReference type="Gene3D" id="2.30.30.1150">
    <property type="match status" value="1"/>
</dbReference>
<evidence type="ECO:0000313" key="9">
    <source>
        <dbReference type="Proteomes" id="UP001567538"/>
    </source>
</evidence>
<evidence type="ECO:0000256" key="2">
    <source>
        <dbReference type="ARBA" id="ARBA00022771"/>
    </source>
</evidence>
<evidence type="ECO:0000256" key="5">
    <source>
        <dbReference type="SAM" id="MobiDB-lite"/>
    </source>
</evidence>
<evidence type="ECO:0000256" key="3">
    <source>
        <dbReference type="ARBA" id="ARBA00022833"/>
    </source>
</evidence>
<evidence type="ECO:0000313" key="8">
    <source>
        <dbReference type="EMBL" id="KAL1557088.1"/>
    </source>
</evidence>
<dbReference type="Proteomes" id="UP001567538">
    <property type="component" value="Unassembled WGS sequence"/>
</dbReference>